<dbReference type="EMBL" id="JAAPAO010001386">
    <property type="protein sequence ID" value="KAF4649931.1"/>
    <property type="molecule type" value="Genomic_DNA"/>
</dbReference>
<gene>
    <name evidence="1" type="ORF">FOL47_001577</name>
</gene>
<reference evidence="1 2" key="1">
    <citation type="submission" date="2020-04" db="EMBL/GenBank/DDBJ databases">
        <title>Perkinsus chesapeaki whole genome sequence.</title>
        <authorList>
            <person name="Bogema D.R."/>
        </authorList>
    </citation>
    <scope>NUCLEOTIDE SEQUENCE [LARGE SCALE GENOMIC DNA]</scope>
    <source>
        <strain evidence="1">ATCC PRA-425</strain>
    </source>
</reference>
<dbReference type="AlphaFoldDB" id="A0A7J6KTQ4"/>
<feature type="non-terminal residue" evidence="1">
    <location>
        <position position="200"/>
    </location>
</feature>
<keyword evidence="2" id="KW-1185">Reference proteome</keyword>
<accession>A0A7J6KTQ4</accession>
<protein>
    <submittedName>
        <fullName evidence="1">Uncharacterized protein</fullName>
    </submittedName>
</protein>
<organism evidence="1 2">
    <name type="scientific">Perkinsus chesapeaki</name>
    <name type="common">Clam parasite</name>
    <name type="synonym">Perkinsus andrewsi</name>
    <dbReference type="NCBI Taxonomy" id="330153"/>
    <lineage>
        <taxon>Eukaryota</taxon>
        <taxon>Sar</taxon>
        <taxon>Alveolata</taxon>
        <taxon>Perkinsozoa</taxon>
        <taxon>Perkinsea</taxon>
        <taxon>Perkinsida</taxon>
        <taxon>Perkinsidae</taxon>
        <taxon>Perkinsus</taxon>
    </lineage>
</organism>
<evidence type="ECO:0000313" key="2">
    <source>
        <dbReference type="Proteomes" id="UP000591131"/>
    </source>
</evidence>
<comment type="caution">
    <text evidence="1">The sequence shown here is derived from an EMBL/GenBank/DDBJ whole genome shotgun (WGS) entry which is preliminary data.</text>
</comment>
<proteinExistence type="predicted"/>
<sequence length="200" mass="21601">RSAGEDQERILDLVSLPPDSDLLNDFRSLHFLNQHDKARYFEKVAEQEGVLHLLKTSQAAATETQSQPEPTTQALDSKINRAKILSLRTTLPISDYGGGSLKVVVRPYGLSEGHGSAYCTAPREGKQASKILIALLGDFGYGSVVTTSNCSSWLEPRLLHAGHVGPSPLRAPSRGGSLGAMLPCHASKWADEYSGVSLKY</sequence>
<evidence type="ECO:0000313" key="1">
    <source>
        <dbReference type="EMBL" id="KAF4649931.1"/>
    </source>
</evidence>
<dbReference type="Proteomes" id="UP000591131">
    <property type="component" value="Unassembled WGS sequence"/>
</dbReference>
<name>A0A7J6KTQ4_PERCH</name>